<dbReference type="OrthoDB" id="627374at2"/>
<dbReference type="Proteomes" id="UP000434850">
    <property type="component" value="Unassembled WGS sequence"/>
</dbReference>
<organism evidence="1 2">
    <name type="scientific">Mucilaginibacter aquatilis</name>
    <dbReference type="NCBI Taxonomy" id="1517760"/>
    <lineage>
        <taxon>Bacteria</taxon>
        <taxon>Pseudomonadati</taxon>
        <taxon>Bacteroidota</taxon>
        <taxon>Sphingobacteriia</taxon>
        <taxon>Sphingobacteriales</taxon>
        <taxon>Sphingobacteriaceae</taxon>
        <taxon>Mucilaginibacter</taxon>
    </lineage>
</organism>
<comment type="caution">
    <text evidence="1">The sequence shown here is derived from an EMBL/GenBank/DDBJ whole genome shotgun (WGS) entry which is preliminary data.</text>
</comment>
<dbReference type="SUPFAM" id="SSF55781">
    <property type="entry name" value="GAF domain-like"/>
    <property type="match status" value="1"/>
</dbReference>
<dbReference type="RefSeq" id="WP_157539766.1">
    <property type="nucleotide sequence ID" value="NZ_WQLA01000001.1"/>
</dbReference>
<reference evidence="1 2" key="1">
    <citation type="submission" date="2019-12" db="EMBL/GenBank/DDBJ databases">
        <title>Mucilaginibacter sp. HME9299 genome sequencing and assembly.</title>
        <authorList>
            <person name="Kang H."/>
            <person name="Kim H."/>
            <person name="Joh K."/>
        </authorList>
    </citation>
    <scope>NUCLEOTIDE SEQUENCE [LARGE SCALE GENOMIC DNA]</scope>
    <source>
        <strain evidence="1 2">HME9299</strain>
    </source>
</reference>
<protein>
    <submittedName>
        <fullName evidence="1">GAF domain-containing protein</fullName>
    </submittedName>
</protein>
<sequence>MQKVSYYINEHLAGKNPVEATLSFTPFVNHLEHHIQSADSIKAKFYSFALDHFKGTANDEATASTNGYDTYALELIYSALSPVLQSEDNCLWALSTPVPNEILYSTDAFHNLITSKGIEEASSSIITNDDELRRQQLEYVYRLILKRLYHFSSVLSSNVYYTYHHPVTGLCRHYHIHVNTSFIDIQVKGPLPDLEFETIENYLQDDNGGVSILAEILPLSLFKLEGFSVITLEDVTARRAIEDIRDAINESAEDQKALYQKVIDSLKVLTENTEVKFGLLPFLKLNGQPLFDQSSCSESILIQSASKYGVAEAAYHALVTRYEKEPKAKFFSSITEALENKYFFLKVLRESGIKSYAVIPVFHNKHIAGIMEVYSEKELVFYENLLSRLEFALPLVAQLLQNTIEYFNDCITDVIKEKFTSIQPAVQWKFNEVAWDYIKNPNRRRKKKEQNDITFKDVFPLYGAIDIRNSTMERNIALQQDMRRVTKLLLKILLTLDEQYPNDRWQPLIDKANNWLQVLQNPINAGEEVTLNAFLEDEAGKVLSDFKNGNSESAELLDRYLEMISQENDGPAFTQRNRLENAMQTINHCINKYFEQAQHRLQSIYPCYFEKFRTDGVEYDVYVGQAISPQQSFSHDCLKQMRMWQLTSMVEVASQTNQLLERLPAVLQTTQLIFIHSMAIDICFRNDERRFDVEGAYNIRYEVIKKRIDKVMLADGSERLTQPGKIAIVYFTEEEAKEQLEYIKELQGKNLIKPEVEHLQLEELQGVVGLKALRLSVNFEA</sequence>
<gene>
    <name evidence="1" type="ORF">GO816_02480</name>
</gene>
<name>A0A6I4I4I1_9SPHI</name>
<keyword evidence="2" id="KW-1185">Reference proteome</keyword>
<dbReference type="EMBL" id="WQLA01000001">
    <property type="protein sequence ID" value="MVN89981.1"/>
    <property type="molecule type" value="Genomic_DNA"/>
</dbReference>
<accession>A0A6I4I4I1</accession>
<evidence type="ECO:0000313" key="2">
    <source>
        <dbReference type="Proteomes" id="UP000434850"/>
    </source>
</evidence>
<proteinExistence type="predicted"/>
<evidence type="ECO:0000313" key="1">
    <source>
        <dbReference type="EMBL" id="MVN89981.1"/>
    </source>
</evidence>
<dbReference type="AlphaFoldDB" id="A0A6I4I4I1"/>